<dbReference type="InterPro" id="IPR036259">
    <property type="entry name" value="MFS_trans_sf"/>
</dbReference>
<name>A0A5P2UF96_9ACTN</name>
<evidence type="ECO:0000313" key="9">
    <source>
        <dbReference type="EMBL" id="GGZ64705.1"/>
    </source>
</evidence>
<feature type="transmembrane region" description="Helical" evidence="7">
    <location>
        <begin position="43"/>
        <end position="68"/>
    </location>
</feature>
<dbReference type="CDD" id="cd06173">
    <property type="entry name" value="MFS_MefA_like"/>
    <property type="match status" value="1"/>
</dbReference>
<dbReference type="EMBL" id="BMVX01000008">
    <property type="protein sequence ID" value="GGZ64705.1"/>
    <property type="molecule type" value="Genomic_DNA"/>
</dbReference>
<dbReference type="GO" id="GO:0022857">
    <property type="term" value="F:transmembrane transporter activity"/>
    <property type="evidence" value="ECO:0007669"/>
    <property type="project" value="InterPro"/>
</dbReference>
<reference evidence="10 11" key="2">
    <citation type="submission" date="2017-09" db="EMBL/GenBank/DDBJ databases">
        <authorList>
            <person name="Lee N."/>
            <person name="Cho B.-K."/>
        </authorList>
    </citation>
    <scope>NUCLEOTIDE SEQUENCE [LARGE SCALE GENOMIC DNA]</scope>
    <source>
        <strain evidence="10 11">ATCC 27467</strain>
    </source>
</reference>
<feature type="transmembrane region" description="Helical" evidence="7">
    <location>
        <begin position="80"/>
        <end position="100"/>
    </location>
</feature>
<dbReference type="OrthoDB" id="9793136at2"/>
<protein>
    <submittedName>
        <fullName evidence="10">MFS transporter</fullName>
    </submittedName>
    <submittedName>
        <fullName evidence="9">Multidrug-efflux transporter</fullName>
    </submittedName>
</protein>
<evidence type="ECO:0000256" key="2">
    <source>
        <dbReference type="ARBA" id="ARBA00022475"/>
    </source>
</evidence>
<dbReference type="Gene3D" id="1.20.1250.20">
    <property type="entry name" value="MFS general substrate transporter like domains"/>
    <property type="match status" value="1"/>
</dbReference>
<dbReference type="EMBL" id="CP023701">
    <property type="protein sequence ID" value="QEU77620.1"/>
    <property type="molecule type" value="Genomic_DNA"/>
</dbReference>
<evidence type="ECO:0000313" key="10">
    <source>
        <dbReference type="EMBL" id="QEU77620.1"/>
    </source>
</evidence>
<comment type="subcellular location">
    <subcellularLocation>
        <location evidence="1">Cell membrane</location>
        <topology evidence="1">Multi-pass membrane protein</topology>
    </subcellularLocation>
</comment>
<dbReference type="KEGG" id="ssub:CP968_04380"/>
<feature type="transmembrane region" description="Helical" evidence="7">
    <location>
        <begin position="107"/>
        <end position="126"/>
    </location>
</feature>
<dbReference type="PANTHER" id="PTHR23513">
    <property type="entry name" value="INTEGRAL MEMBRANE EFFLUX PROTEIN-RELATED"/>
    <property type="match status" value="1"/>
</dbReference>
<dbReference type="Proteomes" id="UP000634660">
    <property type="component" value="Unassembled WGS sequence"/>
</dbReference>
<reference evidence="9" key="3">
    <citation type="submission" date="2020-09" db="EMBL/GenBank/DDBJ databases">
        <authorList>
            <person name="Sun Q."/>
            <person name="Ohkuma M."/>
        </authorList>
    </citation>
    <scope>NUCLEOTIDE SEQUENCE</scope>
    <source>
        <strain evidence="9">JCM 4834</strain>
    </source>
</reference>
<feature type="region of interest" description="Disordered" evidence="6">
    <location>
        <begin position="1"/>
        <end position="33"/>
    </location>
</feature>
<dbReference type="Proteomes" id="UP000326831">
    <property type="component" value="Chromosome"/>
</dbReference>
<evidence type="ECO:0000256" key="5">
    <source>
        <dbReference type="ARBA" id="ARBA00023136"/>
    </source>
</evidence>
<feature type="domain" description="Major facilitator superfamily (MFS) profile" evidence="8">
    <location>
        <begin position="259"/>
        <end position="477"/>
    </location>
</feature>
<gene>
    <name evidence="10" type="ORF">CP968_04380</name>
    <name evidence="9" type="ORF">GCM10010371_25460</name>
</gene>
<proteinExistence type="predicted"/>
<feature type="transmembrane region" description="Helical" evidence="7">
    <location>
        <begin position="384"/>
        <end position="403"/>
    </location>
</feature>
<keyword evidence="2" id="KW-1003">Cell membrane</keyword>
<feature type="transmembrane region" description="Helical" evidence="7">
    <location>
        <begin position="209"/>
        <end position="227"/>
    </location>
</feature>
<feature type="transmembrane region" description="Helical" evidence="7">
    <location>
        <begin position="293"/>
        <end position="313"/>
    </location>
</feature>
<feature type="transmembrane region" description="Helical" evidence="7">
    <location>
        <begin position="183"/>
        <end position="203"/>
    </location>
</feature>
<evidence type="ECO:0000256" key="4">
    <source>
        <dbReference type="ARBA" id="ARBA00022989"/>
    </source>
</evidence>
<feature type="compositionally biased region" description="Basic and acidic residues" evidence="6">
    <location>
        <begin position="446"/>
        <end position="460"/>
    </location>
</feature>
<dbReference type="GO" id="GO:0005886">
    <property type="term" value="C:plasma membrane"/>
    <property type="evidence" value="ECO:0007669"/>
    <property type="project" value="UniProtKB-SubCell"/>
</dbReference>
<evidence type="ECO:0000256" key="7">
    <source>
        <dbReference type="SAM" id="Phobius"/>
    </source>
</evidence>
<reference evidence="9" key="1">
    <citation type="journal article" date="2014" name="Int. J. Syst. Evol. Microbiol.">
        <title>Complete genome sequence of Corynebacterium casei LMG S-19264T (=DSM 44701T), isolated from a smear-ripened cheese.</title>
        <authorList>
            <consortium name="US DOE Joint Genome Institute (JGI-PGF)"/>
            <person name="Walter F."/>
            <person name="Albersmeier A."/>
            <person name="Kalinowski J."/>
            <person name="Ruckert C."/>
        </authorList>
    </citation>
    <scope>NUCLEOTIDE SEQUENCE</scope>
    <source>
        <strain evidence="9">JCM 4834</strain>
    </source>
</reference>
<evidence type="ECO:0000313" key="11">
    <source>
        <dbReference type="Proteomes" id="UP000326831"/>
    </source>
</evidence>
<dbReference type="RefSeq" id="WP_150516716.1">
    <property type="nucleotide sequence ID" value="NZ_BMVX01000008.1"/>
</dbReference>
<keyword evidence="4 7" id="KW-1133">Transmembrane helix</keyword>
<evidence type="ECO:0000256" key="6">
    <source>
        <dbReference type="SAM" id="MobiDB-lite"/>
    </source>
</evidence>
<keyword evidence="11" id="KW-1185">Reference proteome</keyword>
<feature type="transmembrane region" description="Helical" evidence="7">
    <location>
        <begin position="258"/>
        <end position="281"/>
    </location>
</feature>
<dbReference type="InterPro" id="IPR011701">
    <property type="entry name" value="MFS"/>
</dbReference>
<dbReference type="InterPro" id="IPR020846">
    <property type="entry name" value="MFS_dom"/>
</dbReference>
<dbReference type="SUPFAM" id="SSF103473">
    <property type="entry name" value="MFS general substrate transporter"/>
    <property type="match status" value="1"/>
</dbReference>
<accession>A0A5P2UF96</accession>
<organism evidence="10 11">
    <name type="scientific">Streptomyces subrutilus</name>
    <dbReference type="NCBI Taxonomy" id="36818"/>
    <lineage>
        <taxon>Bacteria</taxon>
        <taxon>Bacillati</taxon>
        <taxon>Actinomycetota</taxon>
        <taxon>Actinomycetes</taxon>
        <taxon>Kitasatosporales</taxon>
        <taxon>Streptomycetaceae</taxon>
        <taxon>Streptomyces</taxon>
    </lineage>
</organism>
<feature type="transmembrane region" description="Helical" evidence="7">
    <location>
        <begin position="132"/>
        <end position="151"/>
    </location>
</feature>
<keyword evidence="5 7" id="KW-0472">Membrane</keyword>
<feature type="transmembrane region" description="Helical" evidence="7">
    <location>
        <begin position="325"/>
        <end position="343"/>
    </location>
</feature>
<dbReference type="PROSITE" id="PS50850">
    <property type="entry name" value="MFS"/>
    <property type="match status" value="1"/>
</dbReference>
<dbReference type="PANTHER" id="PTHR23513:SF11">
    <property type="entry name" value="STAPHYLOFERRIN A TRANSPORTER"/>
    <property type="match status" value="1"/>
</dbReference>
<feature type="region of interest" description="Disordered" evidence="6">
    <location>
        <begin position="446"/>
        <end position="477"/>
    </location>
</feature>
<evidence type="ECO:0000256" key="1">
    <source>
        <dbReference type="ARBA" id="ARBA00004651"/>
    </source>
</evidence>
<feature type="transmembrane region" description="Helical" evidence="7">
    <location>
        <begin position="349"/>
        <end position="372"/>
    </location>
</feature>
<evidence type="ECO:0000259" key="8">
    <source>
        <dbReference type="PROSITE" id="PS50850"/>
    </source>
</evidence>
<dbReference type="Pfam" id="PF07690">
    <property type="entry name" value="MFS_1"/>
    <property type="match status" value="1"/>
</dbReference>
<evidence type="ECO:0000256" key="3">
    <source>
        <dbReference type="ARBA" id="ARBA00022692"/>
    </source>
</evidence>
<keyword evidence="3 7" id="KW-0812">Transmembrane</keyword>
<sequence length="477" mass="47459">MTTSYPAAAAPTAPDAAHPAASTTASTTARGAAPAPARRLTPLAALVAVSGISSLGMAMTLVAVPWFVLQSTGSGTSTGLVAAAEVVGLLCSAVLAGPVVDRLPVRTASVAADLLTALAISLIPLLHARDALPLPVLIALVFLVGAARGPADTSKQLLLTDAMARAGVSAERATGCVEGARRIGLMAGAPLAGLLIATVGPVRTLCADMAAMLLCAALVAVLVPAAARRPLPAADGGGAGSYGAQLRVGLGRLRRDRLLGAMTAVLLLTNALDGALNGVLYPAYGTRVLGSSALFGAMVTAVGTGALLGAALYGWAGHRMPRRAVFVGAFVLVGAVRCAALAAEPRLPVLLAVLALSGIGSGIVGPLMMSVAYERVPGDVRGRVFGLLLACALAATPLGMLGAGVVLDAWGLVAALLGTGAVYLAVTLVPLVFPVWRELDVRAAPEADAEREAPGKREECEVPGPSTAREGAPAGAP</sequence>
<feature type="transmembrane region" description="Helical" evidence="7">
    <location>
        <begin position="409"/>
        <end position="433"/>
    </location>
</feature>
<dbReference type="AlphaFoldDB" id="A0A5P2UF96"/>